<dbReference type="EMBL" id="MK439385">
    <property type="protein sequence ID" value="QEG97840.1"/>
    <property type="molecule type" value="Genomic_DNA"/>
</dbReference>
<accession>A0A5B9T1W5</accession>
<evidence type="ECO:0000313" key="1">
    <source>
        <dbReference type="EMBL" id="QEG97840.1"/>
    </source>
</evidence>
<sequence length="94" mass="10578">MNVTVGPPVDILHELEQLAWAPAPDSLQSRMLGTVASFKLLFSMAINKLDFNQFLGRGVYLSKVPKSHRERNTMKQMWTVQSEGARSMNRAQSS</sequence>
<organism evidence="1">
    <name type="scientific">Agrobacterium tumefaciens</name>
    <dbReference type="NCBI Taxonomy" id="358"/>
    <lineage>
        <taxon>Bacteria</taxon>
        <taxon>Pseudomonadati</taxon>
        <taxon>Pseudomonadota</taxon>
        <taxon>Alphaproteobacteria</taxon>
        <taxon>Hyphomicrobiales</taxon>
        <taxon>Rhizobiaceae</taxon>
        <taxon>Rhizobium/Agrobacterium group</taxon>
        <taxon>Agrobacterium</taxon>
        <taxon>Agrobacterium tumefaciens complex</taxon>
    </lineage>
</organism>
<gene>
    <name evidence="1" type="ORF">AgrTiKerr27_00110</name>
</gene>
<name>A0A5B9T1W5_AGRTU</name>
<keyword evidence="1" id="KW-0614">Plasmid</keyword>
<reference evidence="1" key="1">
    <citation type="journal article" date="2019" name="Genome Biol. Evol.">
        <title>Complete Sequence of Succinamopine Ti-Plasmid pTiEU6 Reveals Its Evolutionary Relatedness with Nopaline-Type Ti-Plasmids.</title>
        <authorList>
            <person name="Shao S."/>
            <person name="van Heusden G.P.H."/>
            <person name="Hooykaas P.J.J."/>
        </authorList>
    </citation>
    <scope>NUCLEOTIDE SEQUENCE</scope>
    <source>
        <strain evidence="1">Kerr27</strain>
        <plasmid evidence="1">pTiKerr27</plasmid>
    </source>
</reference>
<protein>
    <submittedName>
        <fullName evidence="1">Uncharacterized protein</fullName>
    </submittedName>
</protein>
<geneLocation type="plasmid" evidence="1">
    <name>pTiKerr27</name>
</geneLocation>
<dbReference type="AlphaFoldDB" id="A0A5B9T1W5"/>
<proteinExistence type="predicted"/>